<dbReference type="GO" id="GO:0003677">
    <property type="term" value="F:DNA binding"/>
    <property type="evidence" value="ECO:0007669"/>
    <property type="project" value="UniProtKB-KW"/>
</dbReference>
<evidence type="ECO:0000256" key="6">
    <source>
        <dbReference type="ARBA" id="ARBA00022806"/>
    </source>
</evidence>
<keyword evidence="5" id="KW-0378">Hydrolase</keyword>
<evidence type="ECO:0000313" key="15">
    <source>
        <dbReference type="EMBL" id="HIR92865.1"/>
    </source>
</evidence>
<dbReference type="InterPro" id="IPR006554">
    <property type="entry name" value="Helicase-like_DEXD_c2"/>
</dbReference>
<evidence type="ECO:0000256" key="5">
    <source>
        <dbReference type="ARBA" id="ARBA00022801"/>
    </source>
</evidence>
<keyword evidence="8" id="KW-0408">Iron</keyword>
<keyword evidence="2" id="KW-0479">Metal-binding</keyword>
<dbReference type="PROSITE" id="PS51193">
    <property type="entry name" value="HELICASE_ATP_BIND_2"/>
    <property type="match status" value="1"/>
</dbReference>
<dbReference type="SMART" id="SM00491">
    <property type="entry name" value="HELICc2"/>
    <property type="match status" value="1"/>
</dbReference>
<reference evidence="15" key="2">
    <citation type="journal article" date="2021" name="PeerJ">
        <title>Extensive microbial diversity within the chicken gut microbiome revealed by metagenomics and culture.</title>
        <authorList>
            <person name="Gilroy R."/>
            <person name="Ravi A."/>
            <person name="Getino M."/>
            <person name="Pursley I."/>
            <person name="Horton D.L."/>
            <person name="Alikhan N.F."/>
            <person name="Baker D."/>
            <person name="Gharbi K."/>
            <person name="Hall N."/>
            <person name="Watson M."/>
            <person name="Adriaenssens E.M."/>
            <person name="Foster-Nyarko E."/>
            <person name="Jarju S."/>
            <person name="Secka A."/>
            <person name="Antonio M."/>
            <person name="Oren A."/>
            <person name="Chaudhuri R.R."/>
            <person name="La Ragione R."/>
            <person name="Hildebrand F."/>
            <person name="Pallen M.J."/>
        </authorList>
    </citation>
    <scope>NUCLEOTIDE SEQUENCE</scope>
    <source>
        <strain evidence="15">ChiSxjej1B13-7041</strain>
    </source>
</reference>
<dbReference type="AlphaFoldDB" id="A0A9D1EJ25"/>
<evidence type="ECO:0000256" key="12">
    <source>
        <dbReference type="ARBA" id="ARBA00023235"/>
    </source>
</evidence>
<protein>
    <submittedName>
        <fullName evidence="15">ATP-dependent DNA helicase</fullName>
    </submittedName>
</protein>
<dbReference type="InterPro" id="IPR042493">
    <property type="entry name" value="XPD_DNA_FeS"/>
</dbReference>
<keyword evidence="10" id="KW-0238">DNA-binding</keyword>
<reference evidence="15" key="1">
    <citation type="submission" date="2020-10" db="EMBL/GenBank/DDBJ databases">
        <authorList>
            <person name="Gilroy R."/>
        </authorList>
    </citation>
    <scope>NUCLEOTIDE SEQUENCE</scope>
    <source>
        <strain evidence="15">ChiSxjej1B13-7041</strain>
    </source>
</reference>
<dbReference type="InterPro" id="IPR006555">
    <property type="entry name" value="ATP-dep_Helicase_C"/>
</dbReference>
<dbReference type="PANTHER" id="PTHR11472:SF34">
    <property type="entry name" value="REGULATOR OF TELOMERE ELONGATION HELICASE 1"/>
    <property type="match status" value="1"/>
</dbReference>
<name>A0A9D1EJ25_9FIRM</name>
<evidence type="ECO:0000256" key="1">
    <source>
        <dbReference type="ARBA" id="ARBA00022485"/>
    </source>
</evidence>
<keyword evidence="11" id="KW-0234">DNA repair</keyword>
<dbReference type="Pfam" id="PF06733">
    <property type="entry name" value="DEAD_2"/>
    <property type="match status" value="1"/>
</dbReference>
<keyword evidence="6 15" id="KW-0347">Helicase</keyword>
<evidence type="ECO:0000256" key="4">
    <source>
        <dbReference type="ARBA" id="ARBA00022763"/>
    </source>
</evidence>
<evidence type="ECO:0000256" key="8">
    <source>
        <dbReference type="ARBA" id="ARBA00023004"/>
    </source>
</evidence>
<dbReference type="GO" id="GO:0003678">
    <property type="term" value="F:DNA helicase activity"/>
    <property type="evidence" value="ECO:0007669"/>
    <property type="project" value="InterPro"/>
</dbReference>
<keyword evidence="1" id="KW-0004">4Fe-4S</keyword>
<dbReference type="InterPro" id="IPR014013">
    <property type="entry name" value="Helic_SF1/SF2_ATP-bd_DinG/Rad3"/>
</dbReference>
<dbReference type="GO" id="GO:0006281">
    <property type="term" value="P:DNA repair"/>
    <property type="evidence" value="ECO:0007669"/>
    <property type="project" value="UniProtKB-KW"/>
</dbReference>
<proteinExistence type="inferred from homology"/>
<evidence type="ECO:0000256" key="11">
    <source>
        <dbReference type="ARBA" id="ARBA00023204"/>
    </source>
</evidence>
<evidence type="ECO:0000259" key="14">
    <source>
        <dbReference type="PROSITE" id="PS51193"/>
    </source>
</evidence>
<evidence type="ECO:0000256" key="3">
    <source>
        <dbReference type="ARBA" id="ARBA00022741"/>
    </source>
</evidence>
<keyword evidence="7" id="KW-0067">ATP-binding</keyword>
<evidence type="ECO:0000256" key="7">
    <source>
        <dbReference type="ARBA" id="ARBA00022840"/>
    </source>
</evidence>
<dbReference type="GO" id="GO:0005524">
    <property type="term" value="F:ATP binding"/>
    <property type="evidence" value="ECO:0007669"/>
    <property type="project" value="UniProtKB-KW"/>
</dbReference>
<dbReference type="SMART" id="SM00488">
    <property type="entry name" value="DEXDc2"/>
    <property type="match status" value="1"/>
</dbReference>
<sequence>MGEEKIIRISVRNLVEFLLRSGDLDNRRDSFADREAMQKGSRLHRKIQKRMGGDYRAEQALVYRRDYEEFSIQLEGRADGIFTEEGKTWIDEIKGMYLDVTSLEEPFLVHLAQAKCYACILGMEQGKRSLGVQMTYANLDSEEIKRFRREYTLEELQEWLEELLAAYYKWADFEYQWRKKRNASMEALEFPFPYRPGQRNLVAGVYRTIQQKKELFIQAPTGIGKTMSAVYPAVRAMGQGLGEKLFYLTAKTITRTVAEEAFALLKSRGLKMKTLTITAKEKLCVCEKMDCNPENCPRAKGHYDRVNDAVFDFLQQEGEMRREDILRQSEDWQVCPYEMCLDTASWVDAIICDYNYVFDPNARLRRFFGEGMRGEYLFLIDEAHNLVERGRDMFSAVLYKEDFLALKRAVKPYSKKLERLLEKGNRQLLEYKRECDRCQVLSSLGAFPISLLNLMGELEKFLAELNPGELRTQVLEFYFQVRDFLNIYDLLDENYVIYSRHDEEGNFLVKLFCVNPAANLQACLDKGSSAIFFSATLLPMPYYQKLLSTHGDDYSMYARSPFPQEHRFLALARDVSSRYTRRNEAEFRRIARYIRAAVSGRRGNYMVFFPSYKLLGDVWEIYREEYQGEGQRCLLQTPSMDEASREEFLKAFEAEREETVVAFCIMGGIFSEGIDLTGERLVGAVIVGTGLPQVGDEREILKAYYDRKGEAGFDYAYRFPGMNKVLQAAGRVIRTAEDKGVLLLLDDRFLNREYQGLFPVEWESRSPCTLDTVEEQLHRFWESRLLEEGH</sequence>
<dbReference type="InterPro" id="IPR045028">
    <property type="entry name" value="DinG/Rad3-like"/>
</dbReference>
<dbReference type="Pfam" id="PF13307">
    <property type="entry name" value="Helicase_C_2"/>
    <property type="match status" value="1"/>
</dbReference>
<dbReference type="EMBL" id="DVHU01000052">
    <property type="protein sequence ID" value="HIR92865.1"/>
    <property type="molecule type" value="Genomic_DNA"/>
</dbReference>
<comment type="caution">
    <text evidence="15">The sequence shown here is derived from an EMBL/GenBank/DDBJ whole genome shotgun (WGS) entry which is preliminary data.</text>
</comment>
<evidence type="ECO:0000256" key="2">
    <source>
        <dbReference type="ARBA" id="ARBA00022723"/>
    </source>
</evidence>
<dbReference type="GO" id="GO:0016818">
    <property type="term" value="F:hydrolase activity, acting on acid anhydrides, in phosphorus-containing anhydrides"/>
    <property type="evidence" value="ECO:0007669"/>
    <property type="project" value="InterPro"/>
</dbReference>
<dbReference type="Gene3D" id="1.10.30.20">
    <property type="entry name" value="Bacterial XPD DNA helicase, FeS cluster domain"/>
    <property type="match status" value="1"/>
</dbReference>
<gene>
    <name evidence="15" type="ORF">IAB98_05560</name>
</gene>
<dbReference type="Proteomes" id="UP000886841">
    <property type="component" value="Unassembled WGS sequence"/>
</dbReference>
<feature type="domain" description="Helicase ATP-binding" evidence="14">
    <location>
        <begin position="184"/>
        <end position="436"/>
    </location>
</feature>
<evidence type="ECO:0000256" key="10">
    <source>
        <dbReference type="ARBA" id="ARBA00023125"/>
    </source>
</evidence>
<dbReference type="Gene3D" id="3.40.50.300">
    <property type="entry name" value="P-loop containing nucleotide triphosphate hydrolases"/>
    <property type="match status" value="2"/>
</dbReference>
<keyword evidence="12" id="KW-0413">Isomerase</keyword>
<dbReference type="PANTHER" id="PTHR11472">
    <property type="entry name" value="DNA REPAIR DEAD HELICASE RAD3/XP-D SUBFAMILY MEMBER"/>
    <property type="match status" value="1"/>
</dbReference>
<dbReference type="Gene3D" id="1.10.275.40">
    <property type="match status" value="1"/>
</dbReference>
<accession>A0A9D1EJ25</accession>
<dbReference type="GO" id="GO:0051539">
    <property type="term" value="F:4 iron, 4 sulfur cluster binding"/>
    <property type="evidence" value="ECO:0007669"/>
    <property type="project" value="UniProtKB-KW"/>
</dbReference>
<dbReference type="InterPro" id="IPR010614">
    <property type="entry name" value="RAD3-like_helicase_DEAD"/>
</dbReference>
<evidence type="ECO:0000256" key="9">
    <source>
        <dbReference type="ARBA" id="ARBA00023014"/>
    </source>
</evidence>
<keyword evidence="3" id="KW-0547">Nucleotide-binding</keyword>
<dbReference type="GO" id="GO:0046872">
    <property type="term" value="F:metal ion binding"/>
    <property type="evidence" value="ECO:0007669"/>
    <property type="project" value="UniProtKB-KW"/>
</dbReference>
<keyword evidence="9" id="KW-0411">Iron-sulfur</keyword>
<evidence type="ECO:0000256" key="13">
    <source>
        <dbReference type="ARBA" id="ARBA00038058"/>
    </source>
</evidence>
<keyword evidence="4" id="KW-0227">DNA damage</keyword>
<dbReference type="InterPro" id="IPR027417">
    <property type="entry name" value="P-loop_NTPase"/>
</dbReference>
<evidence type="ECO:0000313" key="16">
    <source>
        <dbReference type="Proteomes" id="UP000886841"/>
    </source>
</evidence>
<dbReference type="SUPFAM" id="SSF52540">
    <property type="entry name" value="P-loop containing nucleoside triphosphate hydrolases"/>
    <property type="match status" value="2"/>
</dbReference>
<dbReference type="InterPro" id="IPR011604">
    <property type="entry name" value="PDDEXK-like_dom_sf"/>
</dbReference>
<organism evidence="15 16">
    <name type="scientific">Candidatus Egerieimonas intestinavium</name>
    <dbReference type="NCBI Taxonomy" id="2840777"/>
    <lineage>
        <taxon>Bacteria</taxon>
        <taxon>Bacillati</taxon>
        <taxon>Bacillota</taxon>
        <taxon>Clostridia</taxon>
        <taxon>Lachnospirales</taxon>
        <taxon>Lachnospiraceae</taxon>
        <taxon>Lachnospiraceae incertae sedis</taxon>
        <taxon>Candidatus Egerieimonas</taxon>
    </lineage>
</organism>
<comment type="similarity">
    <text evidence="13">Belongs to the helicase family. DinG subfamily.</text>
</comment>
<dbReference type="Gene3D" id="3.90.320.10">
    <property type="match status" value="1"/>
</dbReference>